<name>A0ABS9KY50_9BACT</name>
<reference evidence="4" key="1">
    <citation type="submission" date="2022-01" db="EMBL/GenBank/DDBJ databases">
        <authorList>
            <person name="Jo J.-H."/>
            <person name="Im W.-T."/>
        </authorList>
    </citation>
    <scope>NUCLEOTIDE SEQUENCE</scope>
    <source>
        <strain evidence="4">NA20</strain>
    </source>
</reference>
<comment type="caution">
    <text evidence="4">The sequence shown here is derived from an EMBL/GenBank/DDBJ whole genome shotgun (WGS) entry which is preliminary data.</text>
</comment>
<dbReference type="Pfam" id="PF16344">
    <property type="entry name" value="FecR_C"/>
    <property type="match status" value="1"/>
</dbReference>
<dbReference type="InterPro" id="IPR032508">
    <property type="entry name" value="FecR_C"/>
</dbReference>
<keyword evidence="1" id="KW-1133">Transmembrane helix</keyword>
<protein>
    <submittedName>
        <fullName evidence="4">FecR domain-containing protein</fullName>
    </submittedName>
</protein>
<evidence type="ECO:0000256" key="1">
    <source>
        <dbReference type="SAM" id="Phobius"/>
    </source>
</evidence>
<feature type="domain" description="FecR protein" evidence="2">
    <location>
        <begin position="138"/>
        <end position="233"/>
    </location>
</feature>
<feature type="transmembrane region" description="Helical" evidence="1">
    <location>
        <begin position="102"/>
        <end position="120"/>
    </location>
</feature>
<proteinExistence type="predicted"/>
<dbReference type="InterPro" id="IPR006860">
    <property type="entry name" value="FecR"/>
</dbReference>
<dbReference type="Proteomes" id="UP001165367">
    <property type="component" value="Unassembled WGS sequence"/>
</dbReference>
<feature type="domain" description="Protein FecR C-terminal" evidence="3">
    <location>
        <begin position="304"/>
        <end position="371"/>
    </location>
</feature>
<dbReference type="Pfam" id="PF04773">
    <property type="entry name" value="FecR"/>
    <property type="match status" value="1"/>
</dbReference>
<gene>
    <name evidence="4" type="ORF">LZZ85_23305</name>
</gene>
<dbReference type="EMBL" id="JAKLTR010000019">
    <property type="protein sequence ID" value="MCG2617243.1"/>
    <property type="molecule type" value="Genomic_DNA"/>
</dbReference>
<dbReference type="PIRSF" id="PIRSF018266">
    <property type="entry name" value="FecR"/>
    <property type="match status" value="1"/>
</dbReference>
<dbReference type="Gene3D" id="3.55.50.30">
    <property type="match status" value="1"/>
</dbReference>
<evidence type="ECO:0000313" key="5">
    <source>
        <dbReference type="Proteomes" id="UP001165367"/>
    </source>
</evidence>
<evidence type="ECO:0000259" key="3">
    <source>
        <dbReference type="Pfam" id="PF16344"/>
    </source>
</evidence>
<organism evidence="4 5">
    <name type="scientific">Terrimonas ginsenosidimutans</name>
    <dbReference type="NCBI Taxonomy" id="2908004"/>
    <lineage>
        <taxon>Bacteria</taxon>
        <taxon>Pseudomonadati</taxon>
        <taxon>Bacteroidota</taxon>
        <taxon>Chitinophagia</taxon>
        <taxon>Chitinophagales</taxon>
        <taxon>Chitinophagaceae</taxon>
        <taxon>Terrimonas</taxon>
    </lineage>
</organism>
<accession>A0ABS9KY50</accession>
<dbReference type="PANTHER" id="PTHR30273:SF2">
    <property type="entry name" value="PROTEIN FECR"/>
    <property type="match status" value="1"/>
</dbReference>
<keyword evidence="1" id="KW-0812">Transmembrane</keyword>
<keyword evidence="1" id="KW-0472">Membrane</keyword>
<dbReference type="Gene3D" id="2.60.120.1440">
    <property type="match status" value="1"/>
</dbReference>
<dbReference type="InterPro" id="IPR012373">
    <property type="entry name" value="Ferrdict_sens_TM"/>
</dbReference>
<dbReference type="RefSeq" id="WP_237875815.1">
    <property type="nucleotide sequence ID" value="NZ_JAKLTR010000019.1"/>
</dbReference>
<sequence>MTEERFWSLLSARLANEATPEELAELETYLKENPAAQSRTGAIENIWSVNPSISDDYKEAAFNKHLQRMSNHFSEPVLQYESDLPEEQVELKVAKKKPVFRIMAWITAAAAVAVLGYFTYCYFPFTSAKNSNALAQNTVSTKRGSKSKIQLPDGTQVWLNADSKITYNENFQGKIREVQLSGEAFFDVVHDEERPFVIHTSVIDVKVLGTAFNVRSYADEKNTETSLIRGSVEITLRNNPDKKIVLKPNDKLIVDNDEAKAETASPDVVRMPHHDRPSLLTLGKVNFKENQTTALETLWIKNTLAFDKESLEEIALKIERWYDVKVSIPDTRIRRTEYSGVFEDEDLEQVMEALRISGNFHYDINKKEITIRP</sequence>
<evidence type="ECO:0000259" key="2">
    <source>
        <dbReference type="Pfam" id="PF04773"/>
    </source>
</evidence>
<dbReference type="PANTHER" id="PTHR30273">
    <property type="entry name" value="PERIPLASMIC SIGNAL SENSOR AND SIGMA FACTOR ACTIVATOR FECR-RELATED"/>
    <property type="match status" value="1"/>
</dbReference>
<evidence type="ECO:0000313" key="4">
    <source>
        <dbReference type="EMBL" id="MCG2617243.1"/>
    </source>
</evidence>
<keyword evidence="5" id="KW-1185">Reference proteome</keyword>